<dbReference type="AlphaFoldDB" id="A0A3B0V290"/>
<keyword evidence="2 3" id="KW-0012">Acyltransferase</keyword>
<dbReference type="EMBL" id="UOEW01000174">
    <property type="protein sequence ID" value="VAW37608.1"/>
    <property type="molecule type" value="Genomic_DNA"/>
</dbReference>
<dbReference type="GO" id="GO:0103068">
    <property type="term" value="F:leukotriene C4 gamma-glutamyl transferase activity"/>
    <property type="evidence" value="ECO:0007669"/>
    <property type="project" value="UniProtKB-EC"/>
</dbReference>
<dbReference type="Gene3D" id="1.10.246.130">
    <property type="match status" value="1"/>
</dbReference>
<dbReference type="PANTHER" id="PTHR43199:SF6">
    <property type="entry name" value="GLUTATHIONE HYDROLASE PROENZYME"/>
    <property type="match status" value="1"/>
</dbReference>
<keyword evidence="3" id="KW-0378">Hydrolase</keyword>
<name>A0A3B0V290_9ZZZZ</name>
<dbReference type="Gene3D" id="3.60.20.40">
    <property type="match status" value="1"/>
</dbReference>
<evidence type="ECO:0000256" key="2">
    <source>
        <dbReference type="ARBA" id="ARBA00023315"/>
    </source>
</evidence>
<comment type="similarity">
    <text evidence="1">Belongs to the gamma-glutamyltransferase family.</text>
</comment>
<dbReference type="InterPro" id="IPR029055">
    <property type="entry name" value="Ntn_hydrolases_N"/>
</dbReference>
<dbReference type="GO" id="GO:0006751">
    <property type="term" value="P:glutathione catabolic process"/>
    <property type="evidence" value="ECO:0007669"/>
    <property type="project" value="InterPro"/>
</dbReference>
<dbReference type="InterPro" id="IPR043138">
    <property type="entry name" value="GGT_lsub"/>
</dbReference>
<dbReference type="InterPro" id="IPR000101">
    <property type="entry name" value="GGT_peptidase"/>
</dbReference>
<dbReference type="EC" id="3.4.19.13" evidence="3"/>
<reference evidence="3" key="1">
    <citation type="submission" date="2018-06" db="EMBL/GenBank/DDBJ databases">
        <authorList>
            <person name="Zhirakovskaya E."/>
        </authorList>
    </citation>
    <scope>NUCLEOTIDE SEQUENCE</scope>
</reference>
<dbReference type="GO" id="GO:0036374">
    <property type="term" value="F:glutathione hydrolase activity"/>
    <property type="evidence" value="ECO:0007669"/>
    <property type="project" value="UniProtKB-EC"/>
</dbReference>
<proteinExistence type="inferred from homology"/>
<gene>
    <name evidence="3" type="ORF">MNBD_GAMMA01-2294</name>
</gene>
<organism evidence="3">
    <name type="scientific">hydrothermal vent metagenome</name>
    <dbReference type="NCBI Taxonomy" id="652676"/>
    <lineage>
        <taxon>unclassified sequences</taxon>
        <taxon>metagenomes</taxon>
        <taxon>ecological metagenomes</taxon>
    </lineage>
</organism>
<dbReference type="InterPro" id="IPR043137">
    <property type="entry name" value="GGT_ssub_C"/>
</dbReference>
<sequence length="551" mass="59566">MYRKLTILMIALPLQLLAKLPNKAAIASAHPLATQAGYEILSQGGNAFDAAVAVSAVLSVVEPESSGIGGGGFWLLHIASNHKNIMIDGRETAPAAAHRDMYLDSDGNVNRDLAVNGPLSAGIPGNVAAMTHISKNYGKLSLTQNLAPAIKIAKYGFPASAKFARGLASKKEFMQRYPASMQAYYIDGKETPKHGDIIVQQDIAQTLEAIAKHGNKGFYQGKVAKKLVKAVKKAGGIWSLKDLQNYKIIEREPIYTSYRGKQLITAAPPSSGGIALATMLNILSGWDLTIMKDDERIHLVVEAMRRVYRDRSVYLGDPDYFSIPVARLIHPYYADGLRASIRTDKAMPSSYLPGLAHLHEGNNTSHFSIVDTHGNLVATTQTVNTVFGSKFVAAGTGVLLNNEMDDFSAKPGEPNAYGLIGGEANSIQPGKRPLSSMTPTFVIGEDDVAVLGTPGGSRIITMVMLGILDYFDGNDVQSWTALPRYHHQYMPDILFYEPGAFNPEVIPALIARGHKLKELKHTWGNMNAVSWNKKTGNTAAATDPRGEAAVR</sequence>
<dbReference type="Pfam" id="PF01019">
    <property type="entry name" value="G_glu_transpept"/>
    <property type="match status" value="1"/>
</dbReference>
<evidence type="ECO:0000313" key="3">
    <source>
        <dbReference type="EMBL" id="VAW37608.1"/>
    </source>
</evidence>
<dbReference type="PANTHER" id="PTHR43199">
    <property type="entry name" value="GLUTATHIONE HYDROLASE"/>
    <property type="match status" value="1"/>
</dbReference>
<dbReference type="NCBIfam" id="TIGR00066">
    <property type="entry name" value="g_glut_trans"/>
    <property type="match status" value="1"/>
</dbReference>
<dbReference type="SUPFAM" id="SSF56235">
    <property type="entry name" value="N-terminal nucleophile aminohydrolases (Ntn hydrolases)"/>
    <property type="match status" value="1"/>
</dbReference>
<keyword evidence="3" id="KW-0808">Transferase</keyword>
<dbReference type="PRINTS" id="PR01210">
    <property type="entry name" value="GGTRANSPTASE"/>
</dbReference>
<evidence type="ECO:0000256" key="1">
    <source>
        <dbReference type="ARBA" id="ARBA00009381"/>
    </source>
</evidence>
<protein>
    <submittedName>
        <fullName evidence="3">Gamma-glutamyltranspeptidase @ Glutathione hydrolase</fullName>
        <ecNumber evidence="3">2.3.2.2</ecNumber>
        <ecNumber evidence="3">3.4.19.13</ecNumber>
    </submittedName>
</protein>
<dbReference type="PROSITE" id="PS00462">
    <property type="entry name" value="G_GLU_TRANSPEPTIDASE"/>
    <property type="match status" value="1"/>
</dbReference>
<accession>A0A3B0V290</accession>
<dbReference type="InterPro" id="IPR051792">
    <property type="entry name" value="GGT_bact"/>
</dbReference>
<dbReference type="InterPro" id="IPR055262">
    <property type="entry name" value="GGT_CS"/>
</dbReference>
<dbReference type="EC" id="2.3.2.2" evidence="3"/>